<dbReference type="CDD" id="cd00383">
    <property type="entry name" value="trans_reg_C"/>
    <property type="match status" value="1"/>
</dbReference>
<comment type="function">
    <text evidence="7">May play the central regulatory role in sporulation. It may be an element of the effector pathway responsible for the activation of sporulation genes in response to nutritional stress. Spo0A may act in concert with spo0H (a sigma factor) to control the expression of some genes that are critical to the sporulation process.</text>
</comment>
<accession>A0A7X3MDC9</accession>
<feature type="DNA-binding region" description="OmpR/PhoB-type" evidence="9">
    <location>
        <begin position="138"/>
        <end position="235"/>
    </location>
</feature>
<dbReference type="RefSeq" id="WP_159749565.1">
    <property type="nucleotide sequence ID" value="NZ_WUQX01000001.1"/>
</dbReference>
<dbReference type="InterPro" id="IPR011006">
    <property type="entry name" value="CheY-like_superfamily"/>
</dbReference>
<evidence type="ECO:0000256" key="4">
    <source>
        <dbReference type="ARBA" id="ARBA00023015"/>
    </source>
</evidence>
<dbReference type="InterPro" id="IPR001867">
    <property type="entry name" value="OmpR/PhoB-type_DNA-bd"/>
</dbReference>
<dbReference type="SMART" id="SM00448">
    <property type="entry name" value="REC"/>
    <property type="match status" value="1"/>
</dbReference>
<reference evidence="12 13" key="1">
    <citation type="submission" date="2019-12" db="EMBL/GenBank/DDBJ databases">
        <title>Sporaefaciens musculi gen. nov., sp. nov., a novel bacterium isolated from the caecum of an obese mouse.</title>
        <authorList>
            <person name="Rasmussen T.S."/>
            <person name="Streidl T."/>
            <person name="Hitch T.C.A."/>
            <person name="Wortmann E."/>
            <person name="Deptula P."/>
            <person name="Hansen M."/>
            <person name="Nielsen D.S."/>
            <person name="Clavel T."/>
            <person name="Vogensen F.K."/>
        </authorList>
    </citation>
    <scope>NUCLEOTIDE SEQUENCE [LARGE SCALE GENOMIC DNA]</scope>
    <source>
        <strain evidence="12 13">WCA-9-b2</strain>
    </source>
</reference>
<dbReference type="Gene3D" id="3.40.50.2300">
    <property type="match status" value="1"/>
</dbReference>
<evidence type="ECO:0000256" key="8">
    <source>
        <dbReference type="PROSITE-ProRule" id="PRU00169"/>
    </source>
</evidence>
<keyword evidence="5 9" id="KW-0238">DNA-binding</keyword>
<evidence type="ECO:0000313" key="12">
    <source>
        <dbReference type="EMBL" id="MXP74341.1"/>
    </source>
</evidence>
<dbReference type="Proteomes" id="UP000460412">
    <property type="component" value="Unassembled WGS sequence"/>
</dbReference>
<dbReference type="Gene3D" id="1.10.10.10">
    <property type="entry name" value="Winged helix-like DNA-binding domain superfamily/Winged helix DNA-binding domain"/>
    <property type="match status" value="1"/>
</dbReference>
<dbReference type="SUPFAM" id="SSF52172">
    <property type="entry name" value="CheY-like"/>
    <property type="match status" value="1"/>
</dbReference>
<dbReference type="GO" id="GO:0000156">
    <property type="term" value="F:phosphorelay response regulator activity"/>
    <property type="evidence" value="ECO:0007669"/>
    <property type="project" value="TreeGrafter"/>
</dbReference>
<dbReference type="GO" id="GO:0000976">
    <property type="term" value="F:transcription cis-regulatory region binding"/>
    <property type="evidence" value="ECO:0007669"/>
    <property type="project" value="TreeGrafter"/>
</dbReference>
<dbReference type="InterPro" id="IPR039420">
    <property type="entry name" value="WalR-like"/>
</dbReference>
<keyword evidence="4" id="KW-0805">Transcription regulation</keyword>
<evidence type="ECO:0000256" key="6">
    <source>
        <dbReference type="ARBA" id="ARBA00023163"/>
    </source>
</evidence>
<dbReference type="PANTHER" id="PTHR48111:SF2">
    <property type="entry name" value="RESPONSE REGULATOR SAER"/>
    <property type="match status" value="1"/>
</dbReference>
<feature type="domain" description="OmpR/PhoB-type" evidence="11">
    <location>
        <begin position="138"/>
        <end position="235"/>
    </location>
</feature>
<organism evidence="12 13">
    <name type="scientific">Sporofaciens musculi</name>
    <dbReference type="NCBI Taxonomy" id="2681861"/>
    <lineage>
        <taxon>Bacteria</taxon>
        <taxon>Bacillati</taxon>
        <taxon>Bacillota</taxon>
        <taxon>Clostridia</taxon>
        <taxon>Lachnospirales</taxon>
        <taxon>Lachnospiraceae</taxon>
        <taxon>Sporofaciens</taxon>
    </lineage>
</organism>
<keyword evidence="2 8" id="KW-0597">Phosphoprotein</keyword>
<dbReference type="PANTHER" id="PTHR48111">
    <property type="entry name" value="REGULATOR OF RPOS"/>
    <property type="match status" value="1"/>
</dbReference>
<dbReference type="InterPro" id="IPR016032">
    <property type="entry name" value="Sig_transdc_resp-reg_C-effctor"/>
</dbReference>
<evidence type="ECO:0000259" key="11">
    <source>
        <dbReference type="PROSITE" id="PS51755"/>
    </source>
</evidence>
<dbReference type="SUPFAM" id="SSF46894">
    <property type="entry name" value="C-terminal effector domain of the bipartite response regulators"/>
    <property type="match status" value="1"/>
</dbReference>
<dbReference type="AlphaFoldDB" id="A0A7X3MDC9"/>
<sequence length="235" mass="27171">MQKILIVEDDAENNQMLKDYLENHGYTCTQAFSGSEAKLLFSMEEYDLVLLDLMLPGISGEELVSIFSEKSPVIVLSAKSGLDSKVEVLSAGAEDYICKPFDLPELLVRIQVQFRRWDRKNRVGGRSLENTRQADYEQRVYSYRGWTLNPDTQEMTAKGEQVELTRHEFLIMELLIRNPKRVFTKQMIYEYAWGEEYLAEDKTINVHISNIRSKLKKSGTDSYIQTVWGMGFKLS</sequence>
<evidence type="ECO:0000313" key="13">
    <source>
        <dbReference type="Proteomes" id="UP000460412"/>
    </source>
</evidence>
<feature type="modified residue" description="4-aspartylphosphate" evidence="8">
    <location>
        <position position="52"/>
    </location>
</feature>
<evidence type="ECO:0000259" key="10">
    <source>
        <dbReference type="PROSITE" id="PS50110"/>
    </source>
</evidence>
<gene>
    <name evidence="12" type="ORF">GN277_02555</name>
</gene>
<dbReference type="GO" id="GO:0032993">
    <property type="term" value="C:protein-DNA complex"/>
    <property type="evidence" value="ECO:0007669"/>
    <property type="project" value="TreeGrafter"/>
</dbReference>
<keyword evidence="13" id="KW-1185">Reference proteome</keyword>
<dbReference type="Pfam" id="PF00072">
    <property type="entry name" value="Response_reg"/>
    <property type="match status" value="1"/>
</dbReference>
<dbReference type="Gene3D" id="6.10.250.690">
    <property type="match status" value="1"/>
</dbReference>
<feature type="domain" description="Response regulatory" evidence="10">
    <location>
        <begin position="3"/>
        <end position="114"/>
    </location>
</feature>
<evidence type="ECO:0000256" key="3">
    <source>
        <dbReference type="ARBA" id="ARBA00023012"/>
    </source>
</evidence>
<keyword evidence="6" id="KW-0804">Transcription</keyword>
<dbReference type="PROSITE" id="PS50110">
    <property type="entry name" value="RESPONSE_REGULATORY"/>
    <property type="match status" value="1"/>
</dbReference>
<keyword evidence="3" id="KW-0902">Two-component regulatory system</keyword>
<dbReference type="FunFam" id="1.10.10.10:FF:000018">
    <property type="entry name" value="DNA-binding response regulator ResD"/>
    <property type="match status" value="1"/>
</dbReference>
<dbReference type="GO" id="GO:0005829">
    <property type="term" value="C:cytosol"/>
    <property type="evidence" value="ECO:0007669"/>
    <property type="project" value="TreeGrafter"/>
</dbReference>
<proteinExistence type="predicted"/>
<dbReference type="Pfam" id="PF00486">
    <property type="entry name" value="Trans_reg_C"/>
    <property type="match status" value="1"/>
</dbReference>
<evidence type="ECO:0000256" key="2">
    <source>
        <dbReference type="ARBA" id="ARBA00022553"/>
    </source>
</evidence>
<dbReference type="GO" id="GO:0006355">
    <property type="term" value="P:regulation of DNA-templated transcription"/>
    <property type="evidence" value="ECO:0007669"/>
    <property type="project" value="InterPro"/>
</dbReference>
<dbReference type="PROSITE" id="PS51755">
    <property type="entry name" value="OMPR_PHOB"/>
    <property type="match status" value="1"/>
</dbReference>
<dbReference type="EMBL" id="WUQX01000001">
    <property type="protein sequence ID" value="MXP74341.1"/>
    <property type="molecule type" value="Genomic_DNA"/>
</dbReference>
<dbReference type="SMART" id="SM00862">
    <property type="entry name" value="Trans_reg_C"/>
    <property type="match status" value="1"/>
</dbReference>
<comment type="caution">
    <text evidence="12">The sequence shown here is derived from an EMBL/GenBank/DDBJ whole genome shotgun (WGS) entry which is preliminary data.</text>
</comment>
<dbReference type="InterPro" id="IPR001789">
    <property type="entry name" value="Sig_transdc_resp-reg_receiver"/>
</dbReference>
<protein>
    <recommendedName>
        <fullName evidence="1">Stage 0 sporulation protein A homolog</fullName>
    </recommendedName>
</protein>
<evidence type="ECO:0000256" key="1">
    <source>
        <dbReference type="ARBA" id="ARBA00018672"/>
    </source>
</evidence>
<dbReference type="InterPro" id="IPR036388">
    <property type="entry name" value="WH-like_DNA-bd_sf"/>
</dbReference>
<evidence type="ECO:0000256" key="9">
    <source>
        <dbReference type="PROSITE-ProRule" id="PRU01091"/>
    </source>
</evidence>
<evidence type="ECO:0000256" key="7">
    <source>
        <dbReference type="ARBA" id="ARBA00024867"/>
    </source>
</evidence>
<evidence type="ECO:0000256" key="5">
    <source>
        <dbReference type="ARBA" id="ARBA00023125"/>
    </source>
</evidence>
<name>A0A7X3MDC9_9FIRM</name>